<dbReference type="EMBL" id="CALNXJ010000006">
    <property type="protein sequence ID" value="CAH3042499.1"/>
    <property type="molecule type" value="Genomic_DNA"/>
</dbReference>
<evidence type="ECO:0000259" key="12">
    <source>
        <dbReference type="PROSITE" id="PS50095"/>
    </source>
</evidence>
<keyword evidence="3 11" id="KW-0812">Transmembrane</keyword>
<feature type="compositionally biased region" description="Low complexity" evidence="10">
    <location>
        <begin position="344"/>
        <end position="362"/>
    </location>
</feature>
<evidence type="ECO:0000256" key="6">
    <source>
        <dbReference type="ARBA" id="ARBA00023136"/>
    </source>
</evidence>
<evidence type="ECO:0000256" key="10">
    <source>
        <dbReference type="SAM" id="MobiDB-lite"/>
    </source>
</evidence>
<feature type="transmembrane region" description="Helical" evidence="11">
    <location>
        <begin position="1058"/>
        <end position="1080"/>
    </location>
</feature>
<gene>
    <name evidence="13" type="ORF">PMEA_00028844</name>
</gene>
<dbReference type="PRINTS" id="PR01433">
    <property type="entry name" value="POLYCYSTIN2"/>
</dbReference>
<protein>
    <recommendedName>
        <fullName evidence="12">PLAT domain-containing protein</fullName>
    </recommendedName>
</protein>
<evidence type="ECO:0000256" key="9">
    <source>
        <dbReference type="PROSITE-ProRule" id="PRU00152"/>
    </source>
</evidence>
<evidence type="ECO:0000313" key="14">
    <source>
        <dbReference type="Proteomes" id="UP001159428"/>
    </source>
</evidence>
<dbReference type="Proteomes" id="UP001159428">
    <property type="component" value="Unassembled WGS sequence"/>
</dbReference>
<evidence type="ECO:0000256" key="7">
    <source>
        <dbReference type="ARBA" id="ARBA00023180"/>
    </source>
</evidence>
<dbReference type="InterPro" id="IPR051223">
    <property type="entry name" value="Polycystin"/>
</dbReference>
<feature type="transmembrane region" description="Helical" evidence="11">
    <location>
        <begin position="969"/>
        <end position="986"/>
    </location>
</feature>
<evidence type="ECO:0000256" key="5">
    <source>
        <dbReference type="ARBA" id="ARBA00022989"/>
    </source>
</evidence>
<keyword evidence="14" id="KW-1185">Reference proteome</keyword>
<sequence length="1263" mass="145495">MNTTTNETLGIELEEPREKSENEMMFVFLGVVTTTTVLLILGTLYARKKDHKEEKMCGVTVIPQRSIHRSPQYYLLMFYTGAGRHSSTTANVFCRIYGNRRKTKPIILRDPDRPMFQPSSTSSFLVTLNCSLDQIREIHIWHDISGPRPSWFLEDVIVCHLNTNVTWYFAANRWLDVSTGSKEVECKLKPIPRKILLKFLTMFEGKMDYSLKKKHLWLSLLYKSNSKTFGQFQKMSCCLAVTGVMKLVSIAMVLTTQKSFSDSQISLGPWKVNLGDVYRALVCCGIAFIYRLLIQSLFLCSHQNATIGVGEKNVQGYIRDRLQEINSTIFSDEIMKADEGKCPDSYTDTDNENTSSSDNSTSGIHLEFSNYQELQSETKDEENLQFNNENCHLALDVYENQSIEGSHENASSNKAHDLEDLVDILGHLSAEEELFKVLDENSHVFQGRLKDRFLKEHCGSERLEESRWNSEIEEIKTSDKLAEEEKEESRPESVAWTACLTNPDQIPNIWISLPFPKHLVDGESIKKPNVRASPRLNEIFSRANQVHCFVVPFISFVVAIAIGIKWSAPLTRSWLVTFGIAIVGQIFVLESFYVVVQAIFFSVWYKRPVKEEDLINELENKVWVNEEQETTYYADEVDEDENEPVPMPPTQEEIQKAQEEAGKDRELEDVLKMLCFNVLFIGLLIFISLGNRDSSSYPIRAGLEHSLNISNSFTRGVNNGKRFWKWLANDTIPVLLHEPLEGTLRKGRRHFLADGYSFLLGRAILRQQRIKPGASCHLAGFIENYFSKCTPVSLTEHNEDTDDYSQEWKKRAMSLPNQTFTSPWKYLSGRESETSYTTWGRSGRAFGGGGYIAYLGTDIKMAIDLLNSLEANQWVDDLTRVVFLEFSVYNANVNILSAVIFSIEFSSFGGTFPRFDMYSFRLYRYFTPLQFIYLVSEIIFVVFVVQLIYRVGSLIYRDRWSYFRSVWNLTDIFLILFSLVTIALYACRASHLNHAIEALRENPGTFYGFLTVAFYDDYIAYFSCLIVLIPTIQFLKFLKFNKNFMIFYNTLSRIRGDISGFAFVFFVSIMCFTYWAYSMLKTVDEIFSTFIATFHSVIAMLLGKFSFRLLSPGQAVTSKVGPIFTYTFTCANVFLILNIILTIITIGFKEAREDERFQQSEYEIINFITNYLKGILGLLPPYIPPPPQIEPTPSEKHFTYFQWKLCTSYFIRSQFPRLLKFANKTYSEDFVDELELLANLMSMPQSRELLYEIAYRLQDSDLD</sequence>
<comment type="caution">
    <text evidence="13">The sequence shown here is derived from an EMBL/GenBank/DDBJ whole genome shotgun (WGS) entry which is preliminary data.</text>
</comment>
<dbReference type="PANTHER" id="PTHR10877:SF150">
    <property type="entry name" value="REJ DOMAIN-CONTAINING PROTEIN"/>
    <property type="match status" value="1"/>
</dbReference>
<dbReference type="Pfam" id="PF01477">
    <property type="entry name" value="PLAT"/>
    <property type="match status" value="1"/>
</dbReference>
<dbReference type="Pfam" id="PF08016">
    <property type="entry name" value="PKD_channel"/>
    <property type="match status" value="1"/>
</dbReference>
<feature type="transmembrane region" description="Helical" evidence="11">
    <location>
        <begin position="1123"/>
        <end position="1148"/>
    </location>
</feature>
<dbReference type="GO" id="GO:0005509">
    <property type="term" value="F:calcium ion binding"/>
    <property type="evidence" value="ECO:0007669"/>
    <property type="project" value="InterPro"/>
</dbReference>
<feature type="region of interest" description="Disordered" evidence="10">
    <location>
        <begin position="341"/>
        <end position="363"/>
    </location>
</feature>
<evidence type="ECO:0000256" key="4">
    <source>
        <dbReference type="ARBA" id="ARBA00022729"/>
    </source>
</evidence>
<comment type="caution">
    <text evidence="9">Lacks conserved residue(s) required for the propagation of feature annotation.</text>
</comment>
<dbReference type="Pfam" id="PF20519">
    <property type="entry name" value="Polycystin_dom"/>
    <property type="match status" value="1"/>
</dbReference>
<feature type="transmembrane region" description="Helical" evidence="11">
    <location>
        <begin position="931"/>
        <end position="949"/>
    </location>
</feature>
<dbReference type="PROSITE" id="PS50095">
    <property type="entry name" value="PLAT"/>
    <property type="match status" value="1"/>
</dbReference>
<feature type="transmembrane region" description="Helical" evidence="11">
    <location>
        <begin position="237"/>
        <end position="257"/>
    </location>
</feature>
<keyword evidence="4" id="KW-0732">Signal</keyword>
<dbReference type="AlphaFoldDB" id="A0AAU9W326"/>
<feature type="transmembrane region" description="Helical" evidence="11">
    <location>
        <begin position="670"/>
        <end position="690"/>
    </location>
</feature>
<feature type="transmembrane region" description="Helical" evidence="11">
    <location>
        <begin position="1018"/>
        <end position="1038"/>
    </location>
</feature>
<dbReference type="Gene3D" id="2.60.60.20">
    <property type="entry name" value="PLAT/LH2 domain"/>
    <property type="match status" value="1"/>
</dbReference>
<evidence type="ECO:0000313" key="13">
    <source>
        <dbReference type="EMBL" id="CAH3042499.1"/>
    </source>
</evidence>
<dbReference type="SUPFAM" id="SSF49723">
    <property type="entry name" value="Lipase/lipooxygenase domain (PLAT/LH2 domain)"/>
    <property type="match status" value="1"/>
</dbReference>
<feature type="transmembrane region" description="Helical" evidence="11">
    <location>
        <begin position="24"/>
        <end position="46"/>
    </location>
</feature>
<comment type="similarity">
    <text evidence="2">Belongs to the polycystin family.</text>
</comment>
<dbReference type="GO" id="GO:0050982">
    <property type="term" value="P:detection of mechanical stimulus"/>
    <property type="evidence" value="ECO:0007669"/>
    <property type="project" value="TreeGrafter"/>
</dbReference>
<dbReference type="InterPro" id="IPR013122">
    <property type="entry name" value="PKD1_2_channel"/>
</dbReference>
<keyword evidence="7" id="KW-0325">Glycoprotein</keyword>
<keyword evidence="5 11" id="KW-1133">Transmembrane helix</keyword>
<feature type="disulfide bond" evidence="8">
    <location>
        <begin position="776"/>
        <end position="789"/>
    </location>
</feature>
<dbReference type="GO" id="GO:0016020">
    <property type="term" value="C:membrane"/>
    <property type="evidence" value="ECO:0007669"/>
    <property type="project" value="UniProtKB-SubCell"/>
</dbReference>
<dbReference type="InterPro" id="IPR003915">
    <property type="entry name" value="PKD_2"/>
</dbReference>
<organism evidence="13 14">
    <name type="scientific">Pocillopora meandrina</name>
    <dbReference type="NCBI Taxonomy" id="46732"/>
    <lineage>
        <taxon>Eukaryota</taxon>
        <taxon>Metazoa</taxon>
        <taxon>Cnidaria</taxon>
        <taxon>Anthozoa</taxon>
        <taxon>Hexacorallia</taxon>
        <taxon>Scleractinia</taxon>
        <taxon>Astrocoeniina</taxon>
        <taxon>Pocilloporidae</taxon>
        <taxon>Pocillopora</taxon>
    </lineage>
</organism>
<dbReference type="GO" id="GO:0005262">
    <property type="term" value="F:calcium channel activity"/>
    <property type="evidence" value="ECO:0007669"/>
    <property type="project" value="TreeGrafter"/>
</dbReference>
<feature type="transmembrane region" description="Helical" evidence="11">
    <location>
        <begin position="1086"/>
        <end position="1103"/>
    </location>
</feature>
<dbReference type="PANTHER" id="PTHR10877">
    <property type="entry name" value="POLYCYSTIN FAMILY MEMBER"/>
    <property type="match status" value="1"/>
</dbReference>
<evidence type="ECO:0000256" key="1">
    <source>
        <dbReference type="ARBA" id="ARBA00004141"/>
    </source>
</evidence>
<accession>A0AAU9W326</accession>
<name>A0AAU9W326_9CNID</name>
<proteinExistence type="inferred from homology"/>
<comment type="subcellular location">
    <subcellularLocation>
        <location evidence="1">Membrane</location>
        <topology evidence="1">Multi-pass membrane protein</topology>
    </subcellularLocation>
</comment>
<keyword evidence="6 11" id="KW-0472">Membrane</keyword>
<feature type="domain" description="PLAT" evidence="12">
    <location>
        <begin position="72"/>
        <end position="189"/>
    </location>
</feature>
<feature type="transmembrane region" description="Helical" evidence="11">
    <location>
        <begin position="574"/>
        <end position="605"/>
    </location>
</feature>
<evidence type="ECO:0000256" key="8">
    <source>
        <dbReference type="PIRSR" id="PIRSR603915-2"/>
    </source>
</evidence>
<dbReference type="InterPro" id="IPR036392">
    <property type="entry name" value="PLAT/LH2_dom_sf"/>
</dbReference>
<dbReference type="InterPro" id="IPR046791">
    <property type="entry name" value="Polycystin_dom"/>
</dbReference>
<feature type="transmembrane region" description="Helical" evidence="11">
    <location>
        <begin position="546"/>
        <end position="568"/>
    </location>
</feature>
<evidence type="ECO:0000256" key="3">
    <source>
        <dbReference type="ARBA" id="ARBA00022692"/>
    </source>
</evidence>
<evidence type="ECO:0000256" key="2">
    <source>
        <dbReference type="ARBA" id="ARBA00007200"/>
    </source>
</evidence>
<dbReference type="InterPro" id="IPR001024">
    <property type="entry name" value="PLAT/LH2_dom"/>
</dbReference>
<feature type="region of interest" description="Disordered" evidence="10">
    <location>
        <begin position="633"/>
        <end position="659"/>
    </location>
</feature>
<evidence type="ECO:0000256" key="11">
    <source>
        <dbReference type="SAM" id="Phobius"/>
    </source>
</evidence>
<reference evidence="13 14" key="1">
    <citation type="submission" date="2022-05" db="EMBL/GenBank/DDBJ databases">
        <authorList>
            <consortium name="Genoscope - CEA"/>
            <person name="William W."/>
        </authorList>
    </citation>
    <scope>NUCLEOTIDE SEQUENCE [LARGE SCALE GENOMIC DNA]</scope>
</reference>
<feature type="transmembrane region" description="Helical" evidence="11">
    <location>
        <begin position="277"/>
        <end position="294"/>
    </location>
</feature>